<accession>M3G895</accession>
<evidence type="ECO:0000313" key="1">
    <source>
        <dbReference type="EMBL" id="EMF82219.1"/>
    </source>
</evidence>
<sequence>MRSLSTTEAVQKMKVSDYQGAIKDLSFSDPVETNLCKCAQ</sequence>
<dbReference type="AlphaFoldDB" id="M3G895"/>
<comment type="caution">
    <text evidence="1">The sequence shown here is derived from an EMBL/GenBank/DDBJ whole genome shotgun (WGS) entry which is preliminary data.</text>
</comment>
<gene>
    <name evidence="1" type="ORF">LEP1GSC188_3328</name>
</gene>
<organism evidence="1 2">
    <name type="scientific">Leptospira weilii serovar Topaz str. LT2116</name>
    <dbReference type="NCBI Taxonomy" id="1088540"/>
    <lineage>
        <taxon>Bacteria</taxon>
        <taxon>Pseudomonadati</taxon>
        <taxon>Spirochaetota</taxon>
        <taxon>Spirochaetia</taxon>
        <taxon>Leptospirales</taxon>
        <taxon>Leptospiraceae</taxon>
        <taxon>Leptospira</taxon>
    </lineage>
</organism>
<dbReference type="EMBL" id="AHOR02000026">
    <property type="protein sequence ID" value="EMF82219.1"/>
    <property type="molecule type" value="Genomic_DNA"/>
</dbReference>
<reference evidence="1 2" key="1">
    <citation type="submission" date="2013-01" db="EMBL/GenBank/DDBJ databases">
        <authorList>
            <person name="Harkins D.M."/>
            <person name="Durkin A.S."/>
            <person name="Brinkac L.M."/>
            <person name="Haft D.H."/>
            <person name="Selengut J.D."/>
            <person name="Sanka R."/>
            <person name="DePew J."/>
            <person name="Purushe J."/>
            <person name="Tulsiani S.M."/>
            <person name="Graham G.C."/>
            <person name="Burns M.-A."/>
            <person name="Dohnt M.F."/>
            <person name="Smythe L.D."/>
            <person name="McKay D.B."/>
            <person name="Craig S.B."/>
            <person name="Vinetz J.M."/>
            <person name="Sutton G.G."/>
            <person name="Nierman W.C."/>
            <person name="Fouts D.E."/>
        </authorList>
    </citation>
    <scope>NUCLEOTIDE SEQUENCE [LARGE SCALE GENOMIC DNA]</scope>
    <source>
        <strain evidence="1 2">LT2116</strain>
    </source>
</reference>
<proteinExistence type="predicted"/>
<name>M3G895_9LEPT</name>
<protein>
    <submittedName>
        <fullName evidence="1">Uncharacterized protein</fullName>
    </submittedName>
</protein>
<evidence type="ECO:0000313" key="2">
    <source>
        <dbReference type="Proteomes" id="UP000011770"/>
    </source>
</evidence>
<dbReference type="Proteomes" id="UP000011770">
    <property type="component" value="Unassembled WGS sequence"/>
</dbReference>